<feature type="domain" description="N-acetyltransferase" evidence="1">
    <location>
        <begin position="133"/>
        <end position="266"/>
    </location>
</feature>
<dbReference type="SUPFAM" id="SSF55729">
    <property type="entry name" value="Acyl-CoA N-acyltransferases (Nat)"/>
    <property type="match status" value="1"/>
</dbReference>
<gene>
    <name evidence="2" type="ORF">HYN46_14810</name>
</gene>
<dbReference type="InterPro" id="IPR000182">
    <property type="entry name" value="GNAT_dom"/>
</dbReference>
<dbReference type="GO" id="GO:0016747">
    <property type="term" value="F:acyltransferase activity, transferring groups other than amino-acyl groups"/>
    <property type="evidence" value="ECO:0007669"/>
    <property type="project" value="InterPro"/>
</dbReference>
<dbReference type="AlphaFoldDB" id="A0A345PBR7"/>
<dbReference type="EMBL" id="CP031222">
    <property type="protein sequence ID" value="AXI04726.1"/>
    <property type="molecule type" value="Genomic_DNA"/>
</dbReference>
<dbReference type="InterPro" id="IPR016181">
    <property type="entry name" value="Acyl_CoA_acyltransferase"/>
</dbReference>
<name>A0A345PBR7_9GAMM</name>
<dbReference type="CDD" id="cd04301">
    <property type="entry name" value="NAT_SF"/>
    <property type="match status" value="1"/>
</dbReference>
<keyword evidence="3" id="KW-1185">Reference proteome</keyword>
<dbReference type="Proteomes" id="UP000253940">
    <property type="component" value="Chromosome"/>
</dbReference>
<dbReference type="Pfam" id="PF00583">
    <property type="entry name" value="Acetyltransf_1"/>
    <property type="match status" value="1"/>
</dbReference>
<evidence type="ECO:0000259" key="1">
    <source>
        <dbReference type="PROSITE" id="PS51186"/>
    </source>
</evidence>
<dbReference type="RefSeq" id="WP_114900790.1">
    <property type="nucleotide sequence ID" value="NZ_CP031222.1"/>
</dbReference>
<evidence type="ECO:0000313" key="3">
    <source>
        <dbReference type="Proteomes" id="UP000253940"/>
    </source>
</evidence>
<dbReference type="OrthoDB" id="9796919at2"/>
<dbReference type="KEGG" id="mbah:HYN46_14810"/>
<sequence>MIVTGPPVDLHEDQLISGWLDARFHHAIGATVFLEQTRAINAKWHLLRLYDSKAPDALLGVAVALTGGTCFWLPEDASAAGALFPAILDLRPCRIVTSSMGRDLLRSKVVPRAHFVREYDQWVMVSARRFPQASGRMAIASDIARLVEYQHQYNEERSVDDAPNWETLVAQEKVAVVDTDGQIVSVVRFGIETDRMVSIGGTYTFPAYRRRGFAERVLEFAVDRIVTAGRTAHLIVDIDNEPAVALYRRMGFECVGSSYVGYLEYQ</sequence>
<organism evidence="2 3">
    <name type="scientific">Aquirhabdus parva</name>
    <dbReference type="NCBI Taxonomy" id="2283318"/>
    <lineage>
        <taxon>Bacteria</taxon>
        <taxon>Pseudomonadati</taxon>
        <taxon>Pseudomonadota</taxon>
        <taxon>Gammaproteobacteria</taxon>
        <taxon>Moraxellales</taxon>
        <taxon>Moraxellaceae</taxon>
        <taxon>Aquirhabdus</taxon>
    </lineage>
</organism>
<dbReference type="PROSITE" id="PS51186">
    <property type="entry name" value="GNAT"/>
    <property type="match status" value="1"/>
</dbReference>
<protein>
    <submittedName>
        <fullName evidence="2">GNAT family N-acetyltransferase</fullName>
    </submittedName>
</protein>
<dbReference type="Gene3D" id="3.40.630.30">
    <property type="match status" value="1"/>
</dbReference>
<accession>A0A345PBR7</accession>
<keyword evidence="2" id="KW-0808">Transferase</keyword>
<evidence type="ECO:0000313" key="2">
    <source>
        <dbReference type="EMBL" id="AXI04726.1"/>
    </source>
</evidence>
<reference evidence="2 3" key="1">
    <citation type="submission" date="2018-07" db="EMBL/GenBank/DDBJ databases">
        <title>Genome sequencing of Moraxellaceae gen. HYN0046.</title>
        <authorList>
            <person name="Kim M."/>
            <person name="Yi H."/>
        </authorList>
    </citation>
    <scope>NUCLEOTIDE SEQUENCE [LARGE SCALE GENOMIC DNA]</scope>
    <source>
        <strain evidence="2 3">HYN0046</strain>
    </source>
</reference>
<proteinExistence type="predicted"/>